<evidence type="ECO:0000313" key="3">
    <source>
        <dbReference type="Proteomes" id="UP000640052"/>
    </source>
</evidence>
<protein>
    <recommendedName>
        <fullName evidence="4">Ferredoxin-NADPH reductase</fullName>
    </recommendedName>
</protein>
<evidence type="ECO:0008006" key="4">
    <source>
        <dbReference type="Google" id="ProtNLM"/>
    </source>
</evidence>
<keyword evidence="3" id="KW-1185">Reference proteome</keyword>
<gene>
    <name evidence="2" type="ORF">Aph01nite_17840</name>
</gene>
<reference evidence="2" key="1">
    <citation type="submission" date="2021-01" db="EMBL/GenBank/DDBJ databases">
        <title>Whole genome shotgun sequence of Acrocarpospora phusangensis NBRC 108782.</title>
        <authorList>
            <person name="Komaki H."/>
            <person name="Tamura T."/>
        </authorList>
    </citation>
    <scope>NUCLEOTIDE SEQUENCE</scope>
    <source>
        <strain evidence="2">NBRC 108782</strain>
    </source>
</reference>
<keyword evidence="1" id="KW-0812">Transmembrane</keyword>
<feature type="transmembrane region" description="Helical" evidence="1">
    <location>
        <begin position="95"/>
        <end position="120"/>
    </location>
</feature>
<dbReference type="AlphaFoldDB" id="A0A919Q6S8"/>
<dbReference type="Proteomes" id="UP000640052">
    <property type="component" value="Unassembled WGS sequence"/>
</dbReference>
<proteinExistence type="predicted"/>
<name>A0A919Q6S8_9ACTN</name>
<accession>A0A919Q6S8</accession>
<organism evidence="2 3">
    <name type="scientific">Acrocarpospora phusangensis</name>
    <dbReference type="NCBI Taxonomy" id="1070424"/>
    <lineage>
        <taxon>Bacteria</taxon>
        <taxon>Bacillati</taxon>
        <taxon>Actinomycetota</taxon>
        <taxon>Actinomycetes</taxon>
        <taxon>Streptosporangiales</taxon>
        <taxon>Streptosporangiaceae</taxon>
        <taxon>Acrocarpospora</taxon>
    </lineage>
</organism>
<feature type="transmembrane region" description="Helical" evidence="1">
    <location>
        <begin position="21"/>
        <end position="46"/>
    </location>
</feature>
<dbReference type="RefSeq" id="WP_239161497.1">
    <property type="nucleotide sequence ID" value="NZ_BOOA01000010.1"/>
</dbReference>
<keyword evidence="1" id="KW-1133">Transmembrane helix</keyword>
<feature type="transmembrane region" description="Helical" evidence="1">
    <location>
        <begin position="173"/>
        <end position="192"/>
    </location>
</feature>
<sequence length="224" mass="23702">MTGLRILRPARQETYEKVFATVYAGLVTNLLLTLSCAPLLLALAVVRDPLASWPFFAALSAVCAPALAGAFRCFALVEEGSTAVLAAFWGGYRRAFGRAVIVWLAGAAAMSVLAVDAMVAGRFAWGPALVPFFVTAAGLVMAVAVAVLVVVTESPRGVRGLIRPCLYLVARRWYLMAPTLAVLALAVTFVLVKPLLGLLLGLAPLLYAVWATTRYVVLPLLPGS</sequence>
<comment type="caution">
    <text evidence="2">The sequence shown here is derived from an EMBL/GenBank/DDBJ whole genome shotgun (WGS) entry which is preliminary data.</text>
</comment>
<feature type="transmembrane region" description="Helical" evidence="1">
    <location>
        <begin position="198"/>
        <end position="221"/>
    </location>
</feature>
<feature type="transmembrane region" description="Helical" evidence="1">
    <location>
        <begin position="52"/>
        <end position="74"/>
    </location>
</feature>
<evidence type="ECO:0000256" key="1">
    <source>
        <dbReference type="SAM" id="Phobius"/>
    </source>
</evidence>
<keyword evidence="1" id="KW-0472">Membrane</keyword>
<feature type="transmembrane region" description="Helical" evidence="1">
    <location>
        <begin position="132"/>
        <end position="152"/>
    </location>
</feature>
<evidence type="ECO:0000313" key="2">
    <source>
        <dbReference type="EMBL" id="GIH23474.1"/>
    </source>
</evidence>
<dbReference type="EMBL" id="BOOA01000010">
    <property type="protein sequence ID" value="GIH23474.1"/>
    <property type="molecule type" value="Genomic_DNA"/>
</dbReference>